<dbReference type="AlphaFoldDB" id="A0A2N3IC38"/>
<dbReference type="Pfam" id="PF14121">
    <property type="entry name" value="Porin_10"/>
    <property type="match status" value="1"/>
</dbReference>
<keyword evidence="2" id="KW-1185">Reference proteome</keyword>
<sequence length="683" mass="80798">MVKDKKNLSKLTDFQKKNKILSEFLGQNLVSLQGLKYQKVRKLLTNCKILFAFLLVLQNFSNSTSSAQVLNDSTQNVYGFSTTFRITEYQIFRKQDSVLQKIDSSLTNFHTFDLVRKNRFLYQDLGHNLGTPVKPIFYQLPLQAGVQWGIRSYEAHKIHPDSVYYYDTKSPYSDFFFVQGGRGQQIAGVEFTRNITERSNFGFVFQRTNTFRQYAASPNRTENAILEQYKALAWVRFFSKNKRYQFLAHYHHLNSPLKELGGVKNGDNPEILYNYQQTEAQLTSDPRSWQIYDRVRIYQEYSLDSTRHLSIFQSTQFEKQRDSYFDGAFETNKTFYLGTAEPTFPVIDEFPINLKEINDNYQFRLLTNQAGIRTTWRGLGLWGYLKRRDLGVKSNFKDLYRLRNLSENYLGGMLQTTLPFKANLEVQAEYLLGKQDYLLQGKLSHRFLRASLKSISFSPALVENRYFSRVRSWDYQNNLKNTFAQELWAELHLPFQAFSLKPSLRYQVITNHIYFNRDTTGYIFPDQLPNTLQISQLGLQCNFRVKDFYFENQIFYTRNLSVFDVIRFPEWHLWGSWYYEKGLFRKALLLRVGVDWHWRSAYFADAYMPALKQFYLQNDFLVRAYPISDFFVSLRIRKVRAFLKMTHWNEGILPPPDNGYVVTPFYAGFRRTFGLGISWRLFD</sequence>
<proteinExistence type="predicted"/>
<reference evidence="1 2" key="1">
    <citation type="submission" date="2017-06" db="EMBL/GenBank/DDBJ databases">
        <title>Raineya orbicola gen. nov., sp. nov. a slightly thermophilic bacterium of the phylum Bacteroidetes and the description of Raineyaceae fam. nov.</title>
        <authorList>
            <person name="Albuquerque L."/>
            <person name="Polonia A.R.M."/>
            <person name="Barroso C."/>
            <person name="Froufe H.J.C."/>
            <person name="Lage O."/>
            <person name="Lobo-Da-Cunha A."/>
            <person name="Egas C."/>
            <person name="Da Costa M.S."/>
        </authorList>
    </citation>
    <scope>NUCLEOTIDE SEQUENCE [LARGE SCALE GENOMIC DNA]</scope>
    <source>
        <strain evidence="1 2">SPSPC-11</strain>
    </source>
</reference>
<evidence type="ECO:0008006" key="3">
    <source>
        <dbReference type="Google" id="ProtNLM"/>
    </source>
</evidence>
<name>A0A2N3IC38_9BACT</name>
<accession>A0A2N3IC38</accession>
<dbReference type="EMBL" id="NKXO01000029">
    <property type="protein sequence ID" value="PKQ67849.1"/>
    <property type="molecule type" value="Genomic_DNA"/>
</dbReference>
<protein>
    <recommendedName>
        <fullName evidence="3">Porin</fullName>
    </recommendedName>
</protein>
<comment type="caution">
    <text evidence="1">The sequence shown here is derived from an EMBL/GenBank/DDBJ whole genome shotgun (WGS) entry which is preliminary data.</text>
</comment>
<evidence type="ECO:0000313" key="1">
    <source>
        <dbReference type="EMBL" id="PKQ67849.1"/>
    </source>
</evidence>
<organism evidence="1 2">
    <name type="scientific">Raineya orbicola</name>
    <dbReference type="NCBI Taxonomy" id="2016530"/>
    <lineage>
        <taxon>Bacteria</taxon>
        <taxon>Pseudomonadati</taxon>
        <taxon>Bacteroidota</taxon>
        <taxon>Cytophagia</taxon>
        <taxon>Cytophagales</taxon>
        <taxon>Raineyaceae</taxon>
        <taxon>Raineya</taxon>
    </lineage>
</organism>
<dbReference type="OrthoDB" id="1489309at2"/>
<evidence type="ECO:0000313" key="2">
    <source>
        <dbReference type="Proteomes" id="UP000233387"/>
    </source>
</evidence>
<gene>
    <name evidence="1" type="ORF">Rain11_1867</name>
</gene>
<dbReference type="Proteomes" id="UP000233387">
    <property type="component" value="Unassembled WGS sequence"/>
</dbReference>
<dbReference type="InterPro" id="IPR025631">
    <property type="entry name" value="Porin_10"/>
</dbReference>